<evidence type="ECO:0000256" key="3">
    <source>
        <dbReference type="ARBA" id="ARBA00022679"/>
    </source>
</evidence>
<dbReference type="Proteomes" id="UP000231019">
    <property type="component" value="Unassembled WGS sequence"/>
</dbReference>
<dbReference type="SMART" id="SM00220">
    <property type="entry name" value="S_TKc"/>
    <property type="match status" value="1"/>
</dbReference>
<dbReference type="PANTHER" id="PTHR43289:SF6">
    <property type="entry name" value="SERINE_THREONINE-PROTEIN KINASE NEKL-3"/>
    <property type="match status" value="1"/>
</dbReference>
<evidence type="ECO:0000256" key="2">
    <source>
        <dbReference type="ARBA" id="ARBA00022527"/>
    </source>
</evidence>
<dbReference type="CDD" id="cd05819">
    <property type="entry name" value="NHL"/>
    <property type="match status" value="1"/>
</dbReference>
<evidence type="ECO:0000259" key="11">
    <source>
        <dbReference type="PROSITE" id="PS50011"/>
    </source>
</evidence>
<evidence type="ECO:0000313" key="13">
    <source>
        <dbReference type="Proteomes" id="UP000231019"/>
    </source>
</evidence>
<proteinExistence type="predicted"/>
<dbReference type="PROSITE" id="PS51125">
    <property type="entry name" value="NHL"/>
    <property type="match status" value="6"/>
</dbReference>
<dbReference type="FunFam" id="1.10.510.10:FF:000021">
    <property type="entry name" value="Serine/threonine protein kinase"/>
    <property type="match status" value="1"/>
</dbReference>
<dbReference type="InterPro" id="IPR001258">
    <property type="entry name" value="NHL_repeat"/>
</dbReference>
<evidence type="ECO:0000256" key="8">
    <source>
        <dbReference type="PROSITE-ProRule" id="PRU00504"/>
    </source>
</evidence>
<evidence type="ECO:0000256" key="7">
    <source>
        <dbReference type="ARBA" id="ARBA00022840"/>
    </source>
</evidence>
<evidence type="ECO:0000256" key="5">
    <source>
        <dbReference type="ARBA" id="ARBA00022741"/>
    </source>
</evidence>
<feature type="binding site" evidence="9">
    <location>
        <position position="40"/>
    </location>
    <ligand>
        <name>ATP</name>
        <dbReference type="ChEBI" id="CHEBI:30616"/>
    </ligand>
</feature>
<evidence type="ECO:0000313" key="12">
    <source>
        <dbReference type="EMBL" id="PIW17066.1"/>
    </source>
</evidence>
<evidence type="ECO:0000256" key="9">
    <source>
        <dbReference type="PROSITE-ProRule" id="PRU10141"/>
    </source>
</evidence>
<dbReference type="EC" id="2.7.11.1" evidence="1"/>
<evidence type="ECO:0000256" key="4">
    <source>
        <dbReference type="ARBA" id="ARBA00022737"/>
    </source>
</evidence>
<sequence length="757" mass="82905">MTNSSLILGKYEIIEEIGRGGMGVVYKAKDVRIDRIVAIKELLINPALVKAAEEIIARFHREAQTAGGLQHPNIVTIHDFGEDNGKHYIAMEFIEGKNLKEYMEDGHSFSQDQLYDILIQICEGLQHAHERKVVHRDIKPDNISITSKGVVKITDFGIARMSTSNPMMQMTQDGTMLGTLGYISPEQLQNSSAVDHRADLFSFGAMMYELYTSKLPFDGGNLGATILKIVSEDPVPPTRLNPDMDPRMETIIMKTLQKLPDYRYQSAGEIANAIRQLKSGAAAAPASGMPDASGMVVCPCEKKNMIFAGAKFCPYCGLNLDQMAAAAPASPAVIQTVPSPREENFDRAAAMNRPMLRTPEEEPAKKPEKTEKPNAFRSRLTHLMDLATTFQSTPRVMGQSAAARPKDPRQEADQSPGARRTYHAAQRSTIETSSPFAHLNTGATQPGPSPTLRATHPGSVGGVGGGGEVDKSSLQVRFTHKIGQVGAGKGQFYQPRGLAIHQGMIFVADTQNQRIQVFNKMGDWQYLIRSSSQQEYLKAPCNVAVSKQGLIYVVDSGTCRIAVFDTSGRFIKAFGSTGKAKGEFSNPYGVAISSKDEIYVADTENSRIQVLDSNGQVSKIFGRPGTRPGEFKTPYAIALDSKDNLYVLDYGIPRIQVLDRHGICRLEFGKRGVRDGEFSIPRGISVDLKGRIYVADTLNHRVQVFSPKGEFIESFGSKGRGPNDFWGPESIAVSDEGEIFVLDKGNSRIQVLSASNF</sequence>
<feature type="repeat" description="NHL" evidence="8">
    <location>
        <begin position="543"/>
        <end position="567"/>
    </location>
</feature>
<evidence type="ECO:0000256" key="6">
    <source>
        <dbReference type="ARBA" id="ARBA00022777"/>
    </source>
</evidence>
<feature type="compositionally biased region" description="Polar residues" evidence="10">
    <location>
        <begin position="426"/>
        <end position="446"/>
    </location>
</feature>
<dbReference type="SUPFAM" id="SSF56112">
    <property type="entry name" value="Protein kinase-like (PK-like)"/>
    <property type="match status" value="1"/>
</dbReference>
<feature type="repeat" description="NHL" evidence="8">
    <location>
        <begin position="574"/>
        <end position="614"/>
    </location>
</feature>
<organism evidence="12 13">
    <name type="scientific">bacterium (Candidatus Blackallbacteria) CG17_big_fil_post_rev_8_21_14_2_50_48_46</name>
    <dbReference type="NCBI Taxonomy" id="2014261"/>
    <lineage>
        <taxon>Bacteria</taxon>
        <taxon>Candidatus Blackallbacteria</taxon>
    </lineage>
</organism>
<name>A0A2M7G540_9BACT</name>
<feature type="repeat" description="NHL" evidence="8">
    <location>
        <begin position="712"/>
        <end position="755"/>
    </location>
</feature>
<dbReference type="Gene3D" id="2.120.10.30">
    <property type="entry name" value="TolB, C-terminal domain"/>
    <property type="match status" value="3"/>
</dbReference>
<dbReference type="Pfam" id="PF01436">
    <property type="entry name" value="NHL"/>
    <property type="match status" value="2"/>
</dbReference>
<keyword evidence="2" id="KW-0723">Serine/threonine-protein kinase</keyword>
<dbReference type="InterPro" id="IPR017441">
    <property type="entry name" value="Protein_kinase_ATP_BS"/>
</dbReference>
<dbReference type="GO" id="GO:0005524">
    <property type="term" value="F:ATP binding"/>
    <property type="evidence" value="ECO:0007669"/>
    <property type="project" value="UniProtKB-UniRule"/>
</dbReference>
<keyword evidence="5 9" id="KW-0547">Nucleotide-binding</keyword>
<dbReference type="InterPro" id="IPR011009">
    <property type="entry name" value="Kinase-like_dom_sf"/>
</dbReference>
<keyword evidence="7 9" id="KW-0067">ATP-binding</keyword>
<protein>
    <recommendedName>
        <fullName evidence="1">non-specific serine/threonine protein kinase</fullName>
        <ecNumber evidence="1">2.7.11.1</ecNumber>
    </recommendedName>
</protein>
<dbReference type="PROSITE" id="PS00107">
    <property type="entry name" value="PROTEIN_KINASE_ATP"/>
    <property type="match status" value="1"/>
</dbReference>
<dbReference type="Gene3D" id="3.30.200.20">
    <property type="entry name" value="Phosphorylase Kinase, domain 1"/>
    <property type="match status" value="1"/>
</dbReference>
<dbReference type="CDD" id="cd14014">
    <property type="entry name" value="STKc_PknB_like"/>
    <property type="match status" value="1"/>
</dbReference>
<feature type="region of interest" description="Disordered" evidence="10">
    <location>
        <begin position="340"/>
        <end position="376"/>
    </location>
</feature>
<feature type="repeat" description="NHL" evidence="8">
    <location>
        <begin position="618"/>
        <end position="661"/>
    </location>
</feature>
<evidence type="ECO:0000256" key="1">
    <source>
        <dbReference type="ARBA" id="ARBA00012513"/>
    </source>
</evidence>
<feature type="domain" description="Protein kinase" evidence="11">
    <location>
        <begin position="11"/>
        <end position="275"/>
    </location>
</feature>
<dbReference type="PROSITE" id="PS50011">
    <property type="entry name" value="PROTEIN_KINASE_DOM"/>
    <property type="match status" value="1"/>
</dbReference>
<dbReference type="AlphaFoldDB" id="A0A2M7G540"/>
<keyword evidence="6" id="KW-0418">Kinase</keyword>
<reference evidence="12 13" key="1">
    <citation type="submission" date="2017-09" db="EMBL/GenBank/DDBJ databases">
        <title>Depth-based differentiation of microbial function through sediment-hosted aquifers and enrichment of novel symbionts in the deep terrestrial subsurface.</title>
        <authorList>
            <person name="Probst A.J."/>
            <person name="Ladd B."/>
            <person name="Jarett J.K."/>
            <person name="Geller-Mcgrath D.E."/>
            <person name="Sieber C.M."/>
            <person name="Emerson J.B."/>
            <person name="Anantharaman K."/>
            <person name="Thomas B.C."/>
            <person name="Malmstrom R."/>
            <person name="Stieglmeier M."/>
            <person name="Klingl A."/>
            <person name="Woyke T."/>
            <person name="Ryan C.M."/>
            <person name="Banfield J.F."/>
        </authorList>
    </citation>
    <scope>NUCLEOTIDE SEQUENCE [LARGE SCALE GENOMIC DNA]</scope>
    <source>
        <strain evidence="12">CG17_big_fil_post_rev_8_21_14_2_50_48_46</strain>
    </source>
</reference>
<dbReference type="Gene3D" id="1.10.510.10">
    <property type="entry name" value="Transferase(Phosphotransferase) domain 1"/>
    <property type="match status" value="1"/>
</dbReference>
<dbReference type="PANTHER" id="PTHR43289">
    <property type="entry name" value="MITOGEN-ACTIVATED PROTEIN KINASE KINASE KINASE 20-RELATED"/>
    <property type="match status" value="1"/>
</dbReference>
<keyword evidence="4" id="KW-0677">Repeat</keyword>
<dbReference type="EMBL" id="PFFQ01000031">
    <property type="protein sequence ID" value="PIW17066.1"/>
    <property type="molecule type" value="Genomic_DNA"/>
</dbReference>
<evidence type="ECO:0000256" key="10">
    <source>
        <dbReference type="SAM" id="MobiDB-lite"/>
    </source>
</evidence>
<feature type="compositionally biased region" description="Basic and acidic residues" evidence="10">
    <location>
        <begin position="358"/>
        <end position="374"/>
    </location>
</feature>
<dbReference type="SUPFAM" id="SSF101898">
    <property type="entry name" value="NHL repeat"/>
    <property type="match status" value="1"/>
</dbReference>
<dbReference type="Pfam" id="PF00069">
    <property type="entry name" value="Pkinase"/>
    <property type="match status" value="1"/>
</dbReference>
<keyword evidence="3" id="KW-0808">Transferase</keyword>
<dbReference type="InterPro" id="IPR000719">
    <property type="entry name" value="Prot_kinase_dom"/>
</dbReference>
<gene>
    <name evidence="12" type="ORF">COW36_10530</name>
</gene>
<dbReference type="InterPro" id="IPR011042">
    <property type="entry name" value="6-blade_b-propeller_TolB-like"/>
</dbReference>
<comment type="caution">
    <text evidence="12">The sequence shown here is derived from an EMBL/GenBank/DDBJ whole genome shotgun (WGS) entry which is preliminary data.</text>
</comment>
<dbReference type="GO" id="GO:0004674">
    <property type="term" value="F:protein serine/threonine kinase activity"/>
    <property type="evidence" value="ECO:0007669"/>
    <property type="project" value="UniProtKB-KW"/>
</dbReference>
<dbReference type="Pfam" id="PF17170">
    <property type="entry name" value="DUF5128"/>
    <property type="match status" value="1"/>
</dbReference>
<feature type="repeat" description="NHL" evidence="8">
    <location>
        <begin position="668"/>
        <end position="708"/>
    </location>
</feature>
<feature type="repeat" description="NHL" evidence="8">
    <location>
        <begin position="479"/>
        <end position="521"/>
    </location>
</feature>
<feature type="region of interest" description="Disordered" evidence="10">
    <location>
        <begin position="390"/>
        <end position="467"/>
    </location>
</feature>
<accession>A0A2M7G540</accession>